<keyword evidence="2" id="KW-0472">Membrane</keyword>
<reference evidence="4 5" key="1">
    <citation type="submission" date="2019-01" db="EMBL/GenBank/DDBJ databases">
        <title>Draft genome sequences of three monokaryotic isolates of the white-rot basidiomycete fungus Dichomitus squalens.</title>
        <authorList>
            <consortium name="DOE Joint Genome Institute"/>
            <person name="Lopez S.C."/>
            <person name="Andreopoulos B."/>
            <person name="Pangilinan J."/>
            <person name="Lipzen A."/>
            <person name="Riley R."/>
            <person name="Ahrendt S."/>
            <person name="Ng V."/>
            <person name="Barry K."/>
            <person name="Daum C."/>
            <person name="Grigoriev I.V."/>
            <person name="Hilden K.S."/>
            <person name="Makela M.R."/>
            <person name="de Vries R.P."/>
        </authorList>
    </citation>
    <scope>NUCLEOTIDE SEQUENCE [LARGE SCALE GENOMIC DNA]</scope>
    <source>
        <strain evidence="4 5">CBS 464.89</strain>
    </source>
</reference>
<name>A0A4Q9Q412_9APHY</name>
<accession>A0A4Q9Q412</accession>
<evidence type="ECO:0000256" key="2">
    <source>
        <dbReference type="SAM" id="Phobius"/>
    </source>
</evidence>
<dbReference type="AlphaFoldDB" id="A0A4Q9Q412"/>
<dbReference type="Proteomes" id="UP000292082">
    <property type="component" value="Unassembled WGS sequence"/>
</dbReference>
<evidence type="ECO:0000259" key="3">
    <source>
        <dbReference type="Pfam" id="PF20152"/>
    </source>
</evidence>
<feature type="transmembrane region" description="Helical" evidence="2">
    <location>
        <begin position="171"/>
        <end position="195"/>
    </location>
</feature>
<dbReference type="Pfam" id="PF20152">
    <property type="entry name" value="DUF6534"/>
    <property type="match status" value="1"/>
</dbReference>
<sequence length="390" mass="43137">MPVRFPLPSLPSSKARPTTHPCPSYTPPPTSPPHQRRDTRQSAPPPPTPERTMPSPAALTYGPIFIGVVLNILLYGIMITQTYLYFNVYRKDRLWMKLFVALLFLCDTLNCAFDITFLYIPLVNNFGNDSALMYASWVFATDPVMTALIGSLVQCFFAWRVKVLTNSWPAVFFIATCAIVQFCGGLGTSIAVGMIPEFVHFQKFEVIVIVWLAFSAVADCAITVALVWHLRKHKTGFAATDDIVNRIIRLTVQTGLITALCALVDLVLFIATPAGLHLLFNLPLSKLYTNSLMSSLNSRSGWRYGSGNGETTSDENNRTDHARHLSTRGETRRVSMMPPNQVYIDVESHEMVDVIDGKVLPGGAPLASMPSRAYSEKGGRLSAPNRSDSF</sequence>
<feature type="transmembrane region" description="Helical" evidence="2">
    <location>
        <begin position="64"/>
        <end position="86"/>
    </location>
</feature>
<feature type="domain" description="DUF6534" evidence="3">
    <location>
        <begin position="215"/>
        <end position="300"/>
    </location>
</feature>
<evidence type="ECO:0000256" key="1">
    <source>
        <dbReference type="SAM" id="MobiDB-lite"/>
    </source>
</evidence>
<feature type="region of interest" description="Disordered" evidence="1">
    <location>
        <begin position="367"/>
        <end position="390"/>
    </location>
</feature>
<evidence type="ECO:0000313" key="4">
    <source>
        <dbReference type="EMBL" id="TBU61915.1"/>
    </source>
</evidence>
<protein>
    <recommendedName>
        <fullName evidence="3">DUF6534 domain-containing protein</fullName>
    </recommendedName>
</protein>
<feature type="region of interest" description="Disordered" evidence="1">
    <location>
        <begin position="1"/>
        <end position="55"/>
    </location>
</feature>
<feature type="transmembrane region" description="Helical" evidence="2">
    <location>
        <begin position="207"/>
        <end position="228"/>
    </location>
</feature>
<keyword evidence="2" id="KW-0812">Transmembrane</keyword>
<feature type="region of interest" description="Disordered" evidence="1">
    <location>
        <begin position="307"/>
        <end position="330"/>
    </location>
</feature>
<dbReference type="InterPro" id="IPR045339">
    <property type="entry name" value="DUF6534"/>
</dbReference>
<organism evidence="4 5">
    <name type="scientific">Dichomitus squalens</name>
    <dbReference type="NCBI Taxonomy" id="114155"/>
    <lineage>
        <taxon>Eukaryota</taxon>
        <taxon>Fungi</taxon>
        <taxon>Dikarya</taxon>
        <taxon>Basidiomycota</taxon>
        <taxon>Agaricomycotina</taxon>
        <taxon>Agaricomycetes</taxon>
        <taxon>Polyporales</taxon>
        <taxon>Polyporaceae</taxon>
        <taxon>Dichomitus</taxon>
    </lineage>
</organism>
<feature type="transmembrane region" description="Helical" evidence="2">
    <location>
        <begin position="134"/>
        <end position="159"/>
    </location>
</feature>
<proteinExistence type="predicted"/>
<keyword evidence="5" id="KW-1185">Reference proteome</keyword>
<feature type="compositionally biased region" description="Basic and acidic residues" evidence="1">
    <location>
        <begin position="315"/>
        <end position="330"/>
    </location>
</feature>
<evidence type="ECO:0000313" key="5">
    <source>
        <dbReference type="Proteomes" id="UP000292082"/>
    </source>
</evidence>
<keyword evidence="2" id="KW-1133">Transmembrane helix</keyword>
<gene>
    <name evidence="4" type="ORF">BD310DRAFT_872834</name>
</gene>
<dbReference type="EMBL" id="ML145096">
    <property type="protein sequence ID" value="TBU61915.1"/>
    <property type="molecule type" value="Genomic_DNA"/>
</dbReference>
<dbReference type="PANTHER" id="PTHR40465">
    <property type="entry name" value="CHROMOSOME 1, WHOLE GENOME SHOTGUN SEQUENCE"/>
    <property type="match status" value="1"/>
</dbReference>
<dbReference type="PANTHER" id="PTHR40465:SF1">
    <property type="entry name" value="DUF6534 DOMAIN-CONTAINING PROTEIN"/>
    <property type="match status" value="1"/>
</dbReference>
<feature type="transmembrane region" description="Helical" evidence="2">
    <location>
        <begin position="98"/>
        <end position="122"/>
    </location>
</feature>
<feature type="transmembrane region" description="Helical" evidence="2">
    <location>
        <begin position="256"/>
        <end position="280"/>
    </location>
</feature>